<feature type="domain" description="DUF4842" evidence="2">
    <location>
        <begin position="279"/>
        <end position="477"/>
    </location>
</feature>
<dbReference type="EMBL" id="PYMJ01000033">
    <property type="protein sequence ID" value="PSU45261.1"/>
    <property type="molecule type" value="Genomic_DNA"/>
</dbReference>
<dbReference type="InterPro" id="IPR031025">
    <property type="entry name" value="LruC_dom"/>
</dbReference>
<protein>
    <submittedName>
        <fullName evidence="3">LruC domain-containing protein</fullName>
    </submittedName>
</protein>
<dbReference type="NCBIfam" id="TIGR04456">
    <property type="entry name" value="LruC_dom"/>
    <property type="match status" value="1"/>
</dbReference>
<keyword evidence="1" id="KW-0732">Signal</keyword>
<feature type="signal peptide" evidence="1">
    <location>
        <begin position="1"/>
        <end position="21"/>
    </location>
</feature>
<dbReference type="InterPro" id="IPR032295">
    <property type="entry name" value="DUF4842"/>
</dbReference>
<evidence type="ECO:0000259" key="2">
    <source>
        <dbReference type="Pfam" id="PF16130"/>
    </source>
</evidence>
<dbReference type="OrthoDB" id="1204817at2"/>
<sequence>MRLILLTALILLLTVSTHTLAESVSVKLKDTIKQGSGTIDVFRAQTQNKNPTAAELEAFRVNNGGKLVFAVDVNEAANGTEKASSQGIAVESASITVVSGGVTTTFSDFSTPTRSMLAKTGTTERTGYYTIIGETGSSRVTPNANSDVNGSSFDEVLIITVGQDLSSATAVTLNVTLLDTNISLGDPEAFYDFSGGFEDVALISDEDNSVLTGLGAGQAEAPLVITQGQVLNPIDAWVYYPSSTEYFLAAYEDLYPVKGDYDFNDLVIGYRVGFGMNNGQVTSMLIYGYIIARGSSYNHDWYLHLAYPDGTSGSGTLNLFKPGSTEQEEGYPIAITQLNDFDQKILISSKTLMTQVGSEMVNTLTDKALVQGHKFSISMDYDALIDVSQLDTAPYDPYLYVKNSGYEIHLPNKPARLGISVNNSETGAGFKDSSGYPFVIIIPDDWEPPLENTDLGEAYTDFLNHVASSDNTFSSWYLAPQGSKVKGIGRGHWKW</sequence>
<gene>
    <name evidence="3" type="ORF">C9J12_23440</name>
</gene>
<evidence type="ECO:0000313" key="3">
    <source>
        <dbReference type="EMBL" id="PSU45261.1"/>
    </source>
</evidence>
<name>A0A2T3J921_9GAMM</name>
<dbReference type="RefSeq" id="WP_107244912.1">
    <property type="nucleotide sequence ID" value="NZ_PYMJ01000033.1"/>
</dbReference>
<dbReference type="AlphaFoldDB" id="A0A2T3J921"/>
<evidence type="ECO:0000313" key="4">
    <source>
        <dbReference type="Proteomes" id="UP000240987"/>
    </source>
</evidence>
<evidence type="ECO:0000256" key="1">
    <source>
        <dbReference type="SAM" id="SignalP"/>
    </source>
</evidence>
<dbReference type="Proteomes" id="UP000240987">
    <property type="component" value="Unassembled WGS sequence"/>
</dbReference>
<dbReference type="Pfam" id="PF16130">
    <property type="entry name" value="DUF4842"/>
    <property type="match status" value="1"/>
</dbReference>
<comment type="caution">
    <text evidence="3">The sequence shown here is derived from an EMBL/GenBank/DDBJ whole genome shotgun (WGS) entry which is preliminary data.</text>
</comment>
<proteinExistence type="predicted"/>
<reference evidence="3 4" key="1">
    <citation type="submission" date="2018-01" db="EMBL/GenBank/DDBJ databases">
        <title>Whole genome sequencing of Histamine producing bacteria.</title>
        <authorList>
            <person name="Butler K."/>
        </authorList>
    </citation>
    <scope>NUCLEOTIDE SEQUENCE [LARGE SCALE GENOMIC DNA]</scope>
    <source>
        <strain evidence="3 4">JCM 12947</strain>
    </source>
</reference>
<feature type="chain" id="PRO_5015444930" evidence="1">
    <location>
        <begin position="22"/>
        <end position="495"/>
    </location>
</feature>
<organism evidence="3 4">
    <name type="scientific">Photobacterium frigidiphilum</name>
    <dbReference type="NCBI Taxonomy" id="264736"/>
    <lineage>
        <taxon>Bacteria</taxon>
        <taxon>Pseudomonadati</taxon>
        <taxon>Pseudomonadota</taxon>
        <taxon>Gammaproteobacteria</taxon>
        <taxon>Vibrionales</taxon>
        <taxon>Vibrionaceae</taxon>
        <taxon>Photobacterium</taxon>
    </lineage>
</organism>
<keyword evidence="4" id="KW-1185">Reference proteome</keyword>
<accession>A0A2T3J921</accession>